<dbReference type="VEuPathDB" id="FungiDB:Z520_09460"/>
<comment type="cofactor">
    <cofactor evidence="1">
        <name>FAD</name>
        <dbReference type="ChEBI" id="CHEBI:57692"/>
    </cofactor>
</comment>
<dbReference type="InterPro" id="IPR006076">
    <property type="entry name" value="FAD-dep_OxRdtase"/>
</dbReference>
<sequence>MTAKSFSFIVLGAGVFGASTALALVQSYPSKSIALIDREIPRRQGASWDWTKVIRADYTDIFYTRLALEAKDIWRNDPLYSENYHETGLVWVDESGFSKAVTQNYSVLGVEEKWQMVSVKDLKASYGGIFSEAEFGKLQSIYLNESSGWVEAGKALTTVIQAAASAGVQLIESEASNLVFDDRGCCIGLRAVDGQVFMAEKVILATGPETAKFLIASAPDVPQLRVGGRLSAAGLVTGVLNLDPDEAIRHQGTPVFLHAGGPAQGAIIPPGAENCVKVTCDISFVNTTALSGQISMSVPPEDSEIVQRALLEEMKAELRRVSVGILGEKGSQKGFRDCRICWDAITPSQDFLISAHPGCENLYLATGGSFHGWKFLPTVGKYIVHMLEGRLAPELSNRWAWDSQYLHPANSRMAPSREMAGLMINKSPEV</sequence>
<keyword evidence="3" id="KW-0285">Flavoprotein</keyword>
<dbReference type="AlphaFoldDB" id="A0A0D2GZ00"/>
<dbReference type="RefSeq" id="XP_016628893.1">
    <property type="nucleotide sequence ID" value="XM_016779954.1"/>
</dbReference>
<evidence type="ECO:0000256" key="4">
    <source>
        <dbReference type="ARBA" id="ARBA00022827"/>
    </source>
</evidence>
<keyword evidence="5" id="KW-0560">Oxidoreductase</keyword>
<name>A0A0D2GZ00_9EURO</name>
<dbReference type="EMBL" id="KN848085">
    <property type="protein sequence ID" value="KIX94770.1"/>
    <property type="molecule type" value="Genomic_DNA"/>
</dbReference>
<reference evidence="7 8" key="1">
    <citation type="submission" date="2015-01" db="EMBL/GenBank/DDBJ databases">
        <title>The Genome Sequence of Fonsecaea multimorphosa CBS 102226.</title>
        <authorList>
            <consortium name="The Broad Institute Genomics Platform"/>
            <person name="Cuomo C."/>
            <person name="de Hoog S."/>
            <person name="Gorbushina A."/>
            <person name="Stielow B."/>
            <person name="Teixiera M."/>
            <person name="Abouelleil A."/>
            <person name="Chapman S.B."/>
            <person name="Priest M."/>
            <person name="Young S.K."/>
            <person name="Wortman J."/>
            <person name="Nusbaum C."/>
            <person name="Birren B."/>
        </authorList>
    </citation>
    <scope>NUCLEOTIDE SEQUENCE [LARGE SCALE GENOMIC DNA]</scope>
    <source>
        <strain evidence="7 8">CBS 102226</strain>
    </source>
</reference>
<protein>
    <recommendedName>
        <fullName evidence="6">FAD dependent oxidoreductase domain-containing protein</fullName>
    </recommendedName>
</protein>
<dbReference type="PANTHER" id="PTHR10961:SF37">
    <property type="entry name" value="FAD DEPENDENT OXIDOREDUCTASE DOMAIN-CONTAINING PROTEIN"/>
    <property type="match status" value="1"/>
</dbReference>
<dbReference type="GeneID" id="27715206"/>
<evidence type="ECO:0000313" key="8">
    <source>
        <dbReference type="Proteomes" id="UP000053411"/>
    </source>
</evidence>
<dbReference type="Gene3D" id="3.50.50.60">
    <property type="entry name" value="FAD/NAD(P)-binding domain"/>
    <property type="match status" value="1"/>
</dbReference>
<keyword evidence="4" id="KW-0274">FAD</keyword>
<dbReference type="STRING" id="1442371.A0A0D2GZ00"/>
<gene>
    <name evidence="7" type="ORF">Z520_09460</name>
</gene>
<dbReference type="PANTHER" id="PTHR10961">
    <property type="entry name" value="PEROXISOMAL SARCOSINE OXIDASE"/>
    <property type="match status" value="1"/>
</dbReference>
<dbReference type="Pfam" id="PF01266">
    <property type="entry name" value="DAO"/>
    <property type="match status" value="1"/>
</dbReference>
<proteinExistence type="inferred from homology"/>
<evidence type="ECO:0000256" key="3">
    <source>
        <dbReference type="ARBA" id="ARBA00022630"/>
    </source>
</evidence>
<dbReference type="InterPro" id="IPR045170">
    <property type="entry name" value="MTOX"/>
</dbReference>
<accession>A0A0D2GZ00</accession>
<feature type="domain" description="FAD dependent oxidoreductase" evidence="6">
    <location>
        <begin position="9"/>
        <end position="385"/>
    </location>
</feature>
<dbReference type="SUPFAM" id="SSF51905">
    <property type="entry name" value="FAD/NAD(P)-binding domain"/>
    <property type="match status" value="1"/>
</dbReference>
<dbReference type="OrthoDB" id="4226202at2759"/>
<evidence type="ECO:0000313" key="7">
    <source>
        <dbReference type="EMBL" id="KIX94770.1"/>
    </source>
</evidence>
<dbReference type="Proteomes" id="UP000053411">
    <property type="component" value="Unassembled WGS sequence"/>
</dbReference>
<keyword evidence="8" id="KW-1185">Reference proteome</keyword>
<dbReference type="InterPro" id="IPR036188">
    <property type="entry name" value="FAD/NAD-bd_sf"/>
</dbReference>
<evidence type="ECO:0000256" key="1">
    <source>
        <dbReference type="ARBA" id="ARBA00001974"/>
    </source>
</evidence>
<comment type="similarity">
    <text evidence="2">Belongs to the MSOX/MTOX family.</text>
</comment>
<dbReference type="GO" id="GO:0050660">
    <property type="term" value="F:flavin adenine dinucleotide binding"/>
    <property type="evidence" value="ECO:0007669"/>
    <property type="project" value="InterPro"/>
</dbReference>
<dbReference type="GO" id="GO:0008115">
    <property type="term" value="F:sarcosine oxidase activity"/>
    <property type="evidence" value="ECO:0007669"/>
    <property type="project" value="TreeGrafter"/>
</dbReference>
<evidence type="ECO:0000256" key="5">
    <source>
        <dbReference type="ARBA" id="ARBA00023002"/>
    </source>
</evidence>
<dbReference type="GO" id="GO:0051698">
    <property type="term" value="F:saccharopine oxidase activity"/>
    <property type="evidence" value="ECO:0007669"/>
    <property type="project" value="TreeGrafter"/>
</dbReference>
<evidence type="ECO:0000256" key="2">
    <source>
        <dbReference type="ARBA" id="ARBA00010989"/>
    </source>
</evidence>
<dbReference type="Gene3D" id="3.30.9.10">
    <property type="entry name" value="D-Amino Acid Oxidase, subunit A, domain 2"/>
    <property type="match status" value="1"/>
</dbReference>
<organism evidence="7 8">
    <name type="scientific">Fonsecaea multimorphosa CBS 102226</name>
    <dbReference type="NCBI Taxonomy" id="1442371"/>
    <lineage>
        <taxon>Eukaryota</taxon>
        <taxon>Fungi</taxon>
        <taxon>Dikarya</taxon>
        <taxon>Ascomycota</taxon>
        <taxon>Pezizomycotina</taxon>
        <taxon>Eurotiomycetes</taxon>
        <taxon>Chaetothyriomycetidae</taxon>
        <taxon>Chaetothyriales</taxon>
        <taxon>Herpotrichiellaceae</taxon>
        <taxon>Fonsecaea</taxon>
    </lineage>
</organism>
<evidence type="ECO:0000259" key="6">
    <source>
        <dbReference type="Pfam" id="PF01266"/>
    </source>
</evidence>